<evidence type="ECO:0000313" key="2">
    <source>
        <dbReference type="EMBL" id="TRW26396.1"/>
    </source>
</evidence>
<dbReference type="EMBL" id="VJVZ01000002">
    <property type="protein sequence ID" value="TRW26396.1"/>
    <property type="molecule type" value="Genomic_DNA"/>
</dbReference>
<organism evidence="2 3">
    <name type="scientific">Flavobacterium zepuense</name>
    <dbReference type="NCBI Taxonomy" id="2593302"/>
    <lineage>
        <taxon>Bacteria</taxon>
        <taxon>Pseudomonadati</taxon>
        <taxon>Bacteroidota</taxon>
        <taxon>Flavobacteriia</taxon>
        <taxon>Flavobacteriales</taxon>
        <taxon>Flavobacteriaceae</taxon>
        <taxon>Flavobacterium</taxon>
    </lineage>
</organism>
<comment type="caution">
    <text evidence="2">The sequence shown here is derived from an EMBL/GenBank/DDBJ whole genome shotgun (WGS) entry which is preliminary data.</text>
</comment>
<dbReference type="OrthoDB" id="1068986at2"/>
<dbReference type="Pfam" id="PF09697">
    <property type="entry name" value="Porph_ging"/>
    <property type="match status" value="1"/>
</dbReference>
<sequence>MKKITYFVLALFGVLTVSAQDFQGVAVYESKTTIPDFRPPGRDRDMTDAEKKNMEDRMKKALEKTFVLTFDKTSANYLEEEKLDAPGENPGFRMMANFMGGGGKHYKNIKEKRFAMEKEVFGKEFLIDDTLPKIQWKLESETKKIGNYNCYKATAVVPTDKSDFRNLRMKKDAAQKADQAKKDENKTTNLMDSVEMPDTVAITAWYTPDIPVSTGPANYWGLPGLILEVTTDKTALLCSKITINPKEKQEIRKPAKGKKVTQAEYEDIVAKKMEEMRQMGGAGGPGSGRPPRMN</sequence>
<evidence type="ECO:0000256" key="1">
    <source>
        <dbReference type="SAM" id="SignalP"/>
    </source>
</evidence>
<evidence type="ECO:0000313" key="3">
    <source>
        <dbReference type="Proteomes" id="UP000320643"/>
    </source>
</evidence>
<dbReference type="InterPro" id="IPR005901">
    <property type="entry name" value="GLPGLI"/>
</dbReference>
<dbReference type="AlphaFoldDB" id="A0A552V7F1"/>
<keyword evidence="3" id="KW-1185">Reference proteome</keyword>
<reference evidence="2 3" key="1">
    <citation type="submission" date="2019-07" db="EMBL/GenBank/DDBJ databases">
        <title>Flavobacterium sp. nov., isolated from glacier ice.</title>
        <authorList>
            <person name="Liu Q."/>
            <person name="Xin Y.-H."/>
        </authorList>
    </citation>
    <scope>NUCLEOTIDE SEQUENCE [LARGE SCALE GENOMIC DNA]</scope>
    <source>
        <strain evidence="2 3">ZT4R6</strain>
    </source>
</reference>
<proteinExistence type="predicted"/>
<dbReference type="Proteomes" id="UP000320643">
    <property type="component" value="Unassembled WGS sequence"/>
</dbReference>
<dbReference type="RefSeq" id="WP_143371899.1">
    <property type="nucleotide sequence ID" value="NZ_VJVZ01000002.1"/>
</dbReference>
<gene>
    <name evidence="2" type="ORF">FMM05_03175</name>
</gene>
<accession>A0A552V7F1</accession>
<name>A0A552V7F1_9FLAO</name>
<dbReference type="NCBIfam" id="TIGR01200">
    <property type="entry name" value="GLPGLI"/>
    <property type="match status" value="1"/>
</dbReference>
<protein>
    <submittedName>
        <fullName evidence="2">GLPGLI family protein</fullName>
    </submittedName>
</protein>
<feature type="signal peptide" evidence="1">
    <location>
        <begin position="1"/>
        <end position="19"/>
    </location>
</feature>
<feature type="chain" id="PRO_5022020960" evidence="1">
    <location>
        <begin position="20"/>
        <end position="294"/>
    </location>
</feature>
<keyword evidence="1" id="KW-0732">Signal</keyword>